<dbReference type="AlphaFoldDB" id="A0A8R7UFI0"/>
<protein>
    <submittedName>
        <fullName evidence="1">Uncharacterized protein</fullName>
    </submittedName>
</protein>
<name>A0A8R7UFI0_TRIUA</name>
<proteinExistence type="predicted"/>
<keyword evidence="2" id="KW-1185">Reference proteome</keyword>
<dbReference type="Proteomes" id="UP000015106">
    <property type="component" value="Chromosome 5"/>
</dbReference>
<sequence>HISHESVWLEISKGSLNRCIICLTPSITGVHMSVASHAYQGVQNKFMADKILCNQTSRDFSSEIL</sequence>
<evidence type="ECO:0000313" key="1">
    <source>
        <dbReference type="EnsemblPlants" id="TuG1812G0500001483.01.T01.cds439291"/>
    </source>
</evidence>
<reference evidence="2" key="1">
    <citation type="journal article" date="2013" name="Nature">
        <title>Draft genome of the wheat A-genome progenitor Triticum urartu.</title>
        <authorList>
            <person name="Ling H.Q."/>
            <person name="Zhao S."/>
            <person name="Liu D."/>
            <person name="Wang J."/>
            <person name="Sun H."/>
            <person name="Zhang C."/>
            <person name="Fan H."/>
            <person name="Li D."/>
            <person name="Dong L."/>
            <person name="Tao Y."/>
            <person name="Gao C."/>
            <person name="Wu H."/>
            <person name="Li Y."/>
            <person name="Cui Y."/>
            <person name="Guo X."/>
            <person name="Zheng S."/>
            <person name="Wang B."/>
            <person name="Yu K."/>
            <person name="Liang Q."/>
            <person name="Yang W."/>
            <person name="Lou X."/>
            <person name="Chen J."/>
            <person name="Feng M."/>
            <person name="Jian J."/>
            <person name="Zhang X."/>
            <person name="Luo G."/>
            <person name="Jiang Y."/>
            <person name="Liu J."/>
            <person name="Wang Z."/>
            <person name="Sha Y."/>
            <person name="Zhang B."/>
            <person name="Wu H."/>
            <person name="Tang D."/>
            <person name="Shen Q."/>
            <person name="Xue P."/>
            <person name="Zou S."/>
            <person name="Wang X."/>
            <person name="Liu X."/>
            <person name="Wang F."/>
            <person name="Yang Y."/>
            <person name="An X."/>
            <person name="Dong Z."/>
            <person name="Zhang K."/>
            <person name="Zhang X."/>
            <person name="Luo M.C."/>
            <person name="Dvorak J."/>
            <person name="Tong Y."/>
            <person name="Wang J."/>
            <person name="Yang H."/>
            <person name="Li Z."/>
            <person name="Wang D."/>
            <person name="Zhang A."/>
            <person name="Wang J."/>
        </authorList>
    </citation>
    <scope>NUCLEOTIDE SEQUENCE</scope>
    <source>
        <strain evidence="2">cv. G1812</strain>
    </source>
</reference>
<dbReference type="Gramene" id="TuG1812G0500001483.01.T01">
    <property type="protein sequence ID" value="TuG1812G0500001483.01.T01.cds439291"/>
    <property type="gene ID" value="TuG1812G0500001483.01"/>
</dbReference>
<reference evidence="1" key="3">
    <citation type="submission" date="2022-06" db="UniProtKB">
        <authorList>
            <consortium name="EnsemblPlants"/>
        </authorList>
    </citation>
    <scope>IDENTIFICATION</scope>
</reference>
<accession>A0A8R7UFI0</accession>
<dbReference type="EnsemblPlants" id="TuG1812G0500001483.01.T01">
    <property type="protein sequence ID" value="TuG1812G0500001483.01.T01.cds439291"/>
    <property type="gene ID" value="TuG1812G0500001483.01"/>
</dbReference>
<organism evidence="1 2">
    <name type="scientific">Triticum urartu</name>
    <name type="common">Red wild einkorn</name>
    <name type="synonym">Crithodium urartu</name>
    <dbReference type="NCBI Taxonomy" id="4572"/>
    <lineage>
        <taxon>Eukaryota</taxon>
        <taxon>Viridiplantae</taxon>
        <taxon>Streptophyta</taxon>
        <taxon>Embryophyta</taxon>
        <taxon>Tracheophyta</taxon>
        <taxon>Spermatophyta</taxon>
        <taxon>Magnoliopsida</taxon>
        <taxon>Liliopsida</taxon>
        <taxon>Poales</taxon>
        <taxon>Poaceae</taxon>
        <taxon>BOP clade</taxon>
        <taxon>Pooideae</taxon>
        <taxon>Triticodae</taxon>
        <taxon>Triticeae</taxon>
        <taxon>Triticinae</taxon>
        <taxon>Triticum</taxon>
    </lineage>
</organism>
<reference evidence="1" key="2">
    <citation type="submission" date="2018-03" db="EMBL/GenBank/DDBJ databases">
        <title>The Triticum urartu genome reveals the dynamic nature of wheat genome evolution.</title>
        <authorList>
            <person name="Ling H."/>
            <person name="Ma B."/>
            <person name="Shi X."/>
            <person name="Liu H."/>
            <person name="Dong L."/>
            <person name="Sun H."/>
            <person name="Cao Y."/>
            <person name="Gao Q."/>
            <person name="Zheng S."/>
            <person name="Li Y."/>
            <person name="Yu Y."/>
            <person name="Du H."/>
            <person name="Qi M."/>
            <person name="Li Y."/>
            <person name="Yu H."/>
            <person name="Cui Y."/>
            <person name="Wang N."/>
            <person name="Chen C."/>
            <person name="Wu H."/>
            <person name="Zhao Y."/>
            <person name="Zhang J."/>
            <person name="Li Y."/>
            <person name="Zhou W."/>
            <person name="Zhang B."/>
            <person name="Hu W."/>
            <person name="Eijk M."/>
            <person name="Tang J."/>
            <person name="Witsenboer H."/>
            <person name="Zhao S."/>
            <person name="Li Z."/>
            <person name="Zhang A."/>
            <person name="Wang D."/>
            <person name="Liang C."/>
        </authorList>
    </citation>
    <scope>NUCLEOTIDE SEQUENCE [LARGE SCALE GENOMIC DNA]</scope>
    <source>
        <strain evidence="1">cv. G1812</strain>
    </source>
</reference>
<evidence type="ECO:0000313" key="2">
    <source>
        <dbReference type="Proteomes" id="UP000015106"/>
    </source>
</evidence>